<proteinExistence type="predicted"/>
<dbReference type="PROSITE" id="PS51819">
    <property type="entry name" value="VOC"/>
    <property type="match status" value="1"/>
</dbReference>
<dbReference type="Pfam" id="PF00903">
    <property type="entry name" value="Glyoxalase"/>
    <property type="match status" value="1"/>
</dbReference>
<dbReference type="SUPFAM" id="SSF54593">
    <property type="entry name" value="Glyoxalase/Bleomycin resistance protein/Dihydroxybiphenyl dioxygenase"/>
    <property type="match status" value="1"/>
</dbReference>
<dbReference type="AlphaFoldDB" id="A0A6G9AJG3"/>
<dbReference type="Proteomes" id="UP000501802">
    <property type="component" value="Chromosome"/>
</dbReference>
<gene>
    <name evidence="2" type="ORF">G8759_07385</name>
</gene>
<dbReference type="InterPro" id="IPR029068">
    <property type="entry name" value="Glyas_Bleomycin-R_OHBP_Dase"/>
</dbReference>
<dbReference type="RefSeq" id="WP_167206611.1">
    <property type="nucleotide sequence ID" value="NZ_CP050063.1"/>
</dbReference>
<evidence type="ECO:0000313" key="2">
    <source>
        <dbReference type="EMBL" id="QIP12459.1"/>
    </source>
</evidence>
<protein>
    <submittedName>
        <fullName evidence="2">VOC family protein</fullName>
    </submittedName>
</protein>
<evidence type="ECO:0000313" key="3">
    <source>
        <dbReference type="Proteomes" id="UP000501802"/>
    </source>
</evidence>
<keyword evidence="3" id="KW-1185">Reference proteome</keyword>
<reference evidence="2 3" key="1">
    <citation type="submission" date="2020-03" db="EMBL/GenBank/DDBJ databases">
        <authorList>
            <person name="Kim M.K."/>
        </authorList>
    </citation>
    <scope>NUCLEOTIDE SEQUENCE [LARGE SCALE GENOMIC DNA]</scope>
    <source>
        <strain evidence="2 3">BT328</strain>
    </source>
</reference>
<dbReference type="Gene3D" id="3.10.180.10">
    <property type="entry name" value="2,3-Dihydroxybiphenyl 1,2-Dioxygenase, domain 1"/>
    <property type="match status" value="1"/>
</dbReference>
<feature type="domain" description="VOC" evidence="1">
    <location>
        <begin position="6"/>
        <end position="129"/>
    </location>
</feature>
<sequence length="135" mass="14609">MKTTVKELRLILTVDNLDELISFYRDTVGLETSKEWHEEAGNGIILDAGRASLELIDAKHADRIDQIEVGKRVSGPIRLALRVSEPIPAATETLVDGGATSVAPPTTAPWSEVSRVQAPDGMQITLFATSTLVDK</sequence>
<dbReference type="KEGG" id="spib:G8759_07385"/>
<dbReference type="EMBL" id="CP050063">
    <property type="protein sequence ID" value="QIP12459.1"/>
    <property type="molecule type" value="Genomic_DNA"/>
</dbReference>
<dbReference type="InterPro" id="IPR004360">
    <property type="entry name" value="Glyas_Fos-R_dOase_dom"/>
</dbReference>
<accession>A0A6G9AJG3</accession>
<dbReference type="InterPro" id="IPR037523">
    <property type="entry name" value="VOC_core"/>
</dbReference>
<evidence type="ECO:0000259" key="1">
    <source>
        <dbReference type="PROSITE" id="PS51819"/>
    </source>
</evidence>
<organism evidence="2 3">
    <name type="scientific">Spirosoma aureum</name>
    <dbReference type="NCBI Taxonomy" id="2692134"/>
    <lineage>
        <taxon>Bacteria</taxon>
        <taxon>Pseudomonadati</taxon>
        <taxon>Bacteroidota</taxon>
        <taxon>Cytophagia</taxon>
        <taxon>Cytophagales</taxon>
        <taxon>Cytophagaceae</taxon>
        <taxon>Spirosoma</taxon>
    </lineage>
</organism>
<name>A0A6G9AJG3_9BACT</name>